<dbReference type="PROSITE" id="PS50119">
    <property type="entry name" value="ZF_BBOX"/>
    <property type="match status" value="2"/>
</dbReference>
<keyword evidence="8" id="KW-0539">Nucleus</keyword>
<evidence type="ECO:0000256" key="6">
    <source>
        <dbReference type="ARBA" id="ARBA00023015"/>
    </source>
</evidence>
<evidence type="ECO:0000256" key="4">
    <source>
        <dbReference type="ARBA" id="ARBA00022771"/>
    </source>
</evidence>
<evidence type="ECO:0000256" key="5">
    <source>
        <dbReference type="ARBA" id="ARBA00022833"/>
    </source>
</evidence>
<proteinExistence type="evidence at transcript level"/>
<accession>A0A385IU05</accession>
<dbReference type="InterPro" id="IPR051979">
    <property type="entry name" value="B-box_zinc_finger"/>
</dbReference>
<dbReference type="CDD" id="cd19821">
    <property type="entry name" value="Bbox1_BBX-like"/>
    <property type="match status" value="2"/>
</dbReference>
<keyword evidence="7" id="KW-0804">Transcription</keyword>
<dbReference type="InterPro" id="IPR049808">
    <property type="entry name" value="CONSTANS-like_Bbox1"/>
</dbReference>
<protein>
    <submittedName>
        <fullName evidence="12">B-box zinc finger protein-like protein</fullName>
    </submittedName>
</protein>
<keyword evidence="3" id="KW-0677">Repeat</keyword>
<evidence type="ECO:0000256" key="9">
    <source>
        <dbReference type="PROSITE-ProRule" id="PRU00024"/>
    </source>
</evidence>
<feature type="domain" description="B box-type" evidence="11">
    <location>
        <begin position="1"/>
        <end position="47"/>
    </location>
</feature>
<evidence type="ECO:0000256" key="2">
    <source>
        <dbReference type="ARBA" id="ARBA00022723"/>
    </source>
</evidence>
<feature type="region of interest" description="Disordered" evidence="10">
    <location>
        <begin position="111"/>
        <end position="134"/>
    </location>
</feature>
<dbReference type="GO" id="GO:0005634">
    <property type="term" value="C:nucleus"/>
    <property type="evidence" value="ECO:0007669"/>
    <property type="project" value="UniProtKB-SubCell"/>
</dbReference>
<dbReference type="GO" id="GO:0008270">
    <property type="term" value="F:zinc ion binding"/>
    <property type="evidence" value="ECO:0007669"/>
    <property type="project" value="UniProtKB-KW"/>
</dbReference>
<evidence type="ECO:0000256" key="3">
    <source>
        <dbReference type="ARBA" id="ARBA00022737"/>
    </source>
</evidence>
<evidence type="ECO:0000256" key="8">
    <source>
        <dbReference type="ARBA" id="ARBA00023242"/>
    </source>
</evidence>
<keyword evidence="4 9" id="KW-0863">Zinc-finger</keyword>
<dbReference type="GO" id="GO:0006355">
    <property type="term" value="P:regulation of DNA-templated transcription"/>
    <property type="evidence" value="ECO:0007669"/>
    <property type="project" value="TreeGrafter"/>
</dbReference>
<organism evidence="12">
    <name type="scientific">Cymbidium goeringii</name>
    <dbReference type="NCBI Taxonomy" id="112607"/>
    <lineage>
        <taxon>Eukaryota</taxon>
        <taxon>Viridiplantae</taxon>
        <taxon>Streptophyta</taxon>
        <taxon>Embryophyta</taxon>
        <taxon>Tracheophyta</taxon>
        <taxon>Spermatophyta</taxon>
        <taxon>Magnoliopsida</taxon>
        <taxon>Liliopsida</taxon>
        <taxon>Asparagales</taxon>
        <taxon>Orchidaceae</taxon>
        <taxon>Epidendroideae</taxon>
        <taxon>Cymbidieae</taxon>
        <taxon>Cymbidiinae</taxon>
        <taxon>Cymbidium</taxon>
    </lineage>
</organism>
<keyword evidence="5" id="KW-0862">Zinc</keyword>
<dbReference type="Gene3D" id="3.30.160.60">
    <property type="entry name" value="Classic Zinc Finger"/>
    <property type="match status" value="1"/>
</dbReference>
<reference evidence="12" key="1">
    <citation type="journal article" date="2017" name="BMC Genomics">
        <title>Integrated mRNA and microRNA transcriptome variations in the multi-tepal mutant provide insights into the floral patterning of the orchid Cymbidium goeringii.</title>
        <authorList>
            <person name="Yang F."/>
            <person name="Zhu G."/>
            <person name="Wang Z."/>
            <person name="Liu H."/>
            <person name="Xu Q."/>
            <person name="Huang D."/>
            <person name="Zhao C."/>
        </authorList>
    </citation>
    <scope>NUCLEOTIDE SEQUENCE</scope>
</reference>
<evidence type="ECO:0000259" key="11">
    <source>
        <dbReference type="PROSITE" id="PS50119"/>
    </source>
</evidence>
<evidence type="ECO:0000256" key="1">
    <source>
        <dbReference type="ARBA" id="ARBA00004123"/>
    </source>
</evidence>
<name>A0A385IU05_9ASPA</name>
<dbReference type="SMART" id="SM00336">
    <property type="entry name" value="BBOX"/>
    <property type="match status" value="2"/>
</dbReference>
<dbReference type="InterPro" id="IPR000315">
    <property type="entry name" value="Znf_B-box"/>
</dbReference>
<dbReference type="EMBL" id="MG601468">
    <property type="protein sequence ID" value="AXY87612.1"/>
    <property type="molecule type" value="mRNA"/>
</dbReference>
<evidence type="ECO:0000256" key="7">
    <source>
        <dbReference type="ARBA" id="ARBA00023163"/>
    </source>
</evidence>
<keyword evidence="2" id="KW-0479">Metal-binding</keyword>
<dbReference type="PANTHER" id="PTHR31832">
    <property type="entry name" value="B-BOX ZINC FINGER PROTEIN 22"/>
    <property type="match status" value="1"/>
</dbReference>
<comment type="subcellular location">
    <subcellularLocation>
        <location evidence="1">Nucleus</location>
    </subcellularLocation>
</comment>
<evidence type="ECO:0000256" key="10">
    <source>
        <dbReference type="SAM" id="MobiDB-lite"/>
    </source>
</evidence>
<dbReference type="GO" id="GO:0009640">
    <property type="term" value="P:photomorphogenesis"/>
    <property type="evidence" value="ECO:0007669"/>
    <property type="project" value="TreeGrafter"/>
</dbReference>
<sequence>MKILCDVCGADEAVLLCCADQAALCYGCDVRVHRANKLAGKHPRFSLLSSSAQPHPLCDICQERRGFVFCKEDRAILCHECDSPIHTANGLTMKHSRFILTGTRLSSASITVSSPSSGQSISKNKASEPFSSHMADCSSSNISEYLIKMLPGYRVEDFLLDDSVDGDAFYQRDALAPLVETDLDTGNIRVASAADLNFSVPNPPLHNIHPVTSLTSAAIAATGIVEETISRETSGKHHLLASPGTNPMLSHGGEAGTTEEVFAVPQLPSVLRSNKRPCRPWAWNF</sequence>
<dbReference type="Pfam" id="PF00643">
    <property type="entry name" value="zf-B_box"/>
    <property type="match status" value="1"/>
</dbReference>
<dbReference type="AlphaFoldDB" id="A0A385IU05"/>
<evidence type="ECO:0000313" key="12">
    <source>
        <dbReference type="EMBL" id="AXY87612.1"/>
    </source>
</evidence>
<dbReference type="PANTHER" id="PTHR31832:SF52">
    <property type="entry name" value="B-BOX ZINC FINGER PROTEIN 21"/>
    <property type="match status" value="1"/>
</dbReference>
<feature type="domain" description="B box-type" evidence="11">
    <location>
        <begin position="53"/>
        <end position="100"/>
    </location>
</feature>
<keyword evidence="6" id="KW-0805">Transcription regulation</keyword>